<organism evidence="2 3">
    <name type="scientific">Pleurodeles waltl</name>
    <name type="common">Iberian ribbed newt</name>
    <dbReference type="NCBI Taxonomy" id="8319"/>
    <lineage>
        <taxon>Eukaryota</taxon>
        <taxon>Metazoa</taxon>
        <taxon>Chordata</taxon>
        <taxon>Craniata</taxon>
        <taxon>Vertebrata</taxon>
        <taxon>Euteleostomi</taxon>
        <taxon>Amphibia</taxon>
        <taxon>Batrachia</taxon>
        <taxon>Caudata</taxon>
        <taxon>Salamandroidea</taxon>
        <taxon>Salamandridae</taxon>
        <taxon>Pleurodelinae</taxon>
        <taxon>Pleurodeles</taxon>
    </lineage>
</organism>
<reference evidence="2" key="1">
    <citation type="journal article" date="2022" name="bioRxiv">
        <title>Sequencing and chromosome-scale assembly of the giantPleurodeles waltlgenome.</title>
        <authorList>
            <person name="Brown T."/>
            <person name="Elewa A."/>
            <person name="Iarovenko S."/>
            <person name="Subramanian E."/>
            <person name="Araus A.J."/>
            <person name="Petzold A."/>
            <person name="Susuki M."/>
            <person name="Suzuki K.-i.T."/>
            <person name="Hayashi T."/>
            <person name="Toyoda A."/>
            <person name="Oliveira C."/>
            <person name="Osipova E."/>
            <person name="Leigh N.D."/>
            <person name="Simon A."/>
            <person name="Yun M.H."/>
        </authorList>
    </citation>
    <scope>NUCLEOTIDE SEQUENCE</scope>
    <source>
        <strain evidence="2">20211129_DDA</strain>
        <tissue evidence="2">Liver</tissue>
    </source>
</reference>
<evidence type="ECO:0000313" key="2">
    <source>
        <dbReference type="EMBL" id="KAJ1128301.1"/>
    </source>
</evidence>
<feature type="compositionally biased region" description="Basic and acidic residues" evidence="1">
    <location>
        <begin position="61"/>
        <end position="72"/>
    </location>
</feature>
<dbReference type="Proteomes" id="UP001066276">
    <property type="component" value="Chromosome 7"/>
</dbReference>
<sequence length="90" mass="9531">MESKYVQAALSLLKKAGRMDLVRQEALPALRPARKAAQGVAAAVMACSPPRAGARLGQGELRGRGEPGERRAAQSPWPEELAEPRAAGRS</sequence>
<name>A0AAV7PJ22_PLEWA</name>
<accession>A0AAV7PJ22</accession>
<evidence type="ECO:0000313" key="3">
    <source>
        <dbReference type="Proteomes" id="UP001066276"/>
    </source>
</evidence>
<proteinExistence type="predicted"/>
<evidence type="ECO:0000256" key="1">
    <source>
        <dbReference type="SAM" id="MobiDB-lite"/>
    </source>
</evidence>
<comment type="caution">
    <text evidence="2">The sequence shown here is derived from an EMBL/GenBank/DDBJ whole genome shotgun (WGS) entry which is preliminary data.</text>
</comment>
<keyword evidence="3" id="KW-1185">Reference proteome</keyword>
<dbReference type="EMBL" id="JANPWB010000011">
    <property type="protein sequence ID" value="KAJ1128301.1"/>
    <property type="molecule type" value="Genomic_DNA"/>
</dbReference>
<feature type="region of interest" description="Disordered" evidence="1">
    <location>
        <begin position="51"/>
        <end position="90"/>
    </location>
</feature>
<gene>
    <name evidence="2" type="ORF">NDU88_006680</name>
</gene>
<dbReference type="AlphaFoldDB" id="A0AAV7PJ22"/>
<protein>
    <submittedName>
        <fullName evidence="2">Uncharacterized protein</fullName>
    </submittedName>
</protein>